<reference evidence="1 2" key="1">
    <citation type="submission" date="2016-07" db="EMBL/GenBank/DDBJ databases">
        <title>Draft genome of Scalindua rubra, obtained from a brine-seawater interface in the Red Sea, sheds light on salt adaptation in anammox bacteria.</title>
        <authorList>
            <person name="Speth D.R."/>
            <person name="Lagkouvardos I."/>
            <person name="Wang Y."/>
            <person name="Qian P.-Y."/>
            <person name="Dutilh B.E."/>
            <person name="Jetten M.S."/>
        </authorList>
    </citation>
    <scope>NUCLEOTIDE SEQUENCE [LARGE SCALE GENOMIC DNA]</scope>
    <source>
        <strain evidence="1">BSI-1</strain>
    </source>
</reference>
<accession>A0A1E3XD24</accession>
<proteinExistence type="predicted"/>
<comment type="caution">
    <text evidence="1">The sequence shown here is derived from an EMBL/GenBank/DDBJ whole genome shotgun (WGS) entry which is preliminary data.</text>
</comment>
<dbReference type="EMBL" id="MAYW01000025">
    <property type="protein sequence ID" value="ODS33547.1"/>
    <property type="molecule type" value="Genomic_DNA"/>
</dbReference>
<gene>
    <name evidence="1" type="ORF">SCARUB_01281</name>
</gene>
<dbReference type="AlphaFoldDB" id="A0A1E3XD24"/>
<organism evidence="1 2">
    <name type="scientific">Candidatus Scalindua rubra</name>
    <dbReference type="NCBI Taxonomy" id="1872076"/>
    <lineage>
        <taxon>Bacteria</taxon>
        <taxon>Pseudomonadati</taxon>
        <taxon>Planctomycetota</taxon>
        <taxon>Candidatus Brocadiia</taxon>
        <taxon>Candidatus Brocadiales</taxon>
        <taxon>Candidatus Scalinduaceae</taxon>
        <taxon>Candidatus Scalindua</taxon>
    </lineage>
</organism>
<sequence length="160" mass="18013">MSREEADIFAIYDELHLHSFALKAFGALLNSSDLWSLADEDLASRLKSDNFEASNLRAGLQQIIELYLAQQEKILNEGIENMDGGDDWFIKRVRNIISMEKEGSFLSKKGAINELRGAIVFMDVVINRNGDGREKNIAVELRDECLKKIEILQGKKPVAA</sequence>
<name>A0A1E3XD24_9BACT</name>
<dbReference type="Proteomes" id="UP000094056">
    <property type="component" value="Unassembled WGS sequence"/>
</dbReference>
<evidence type="ECO:0000313" key="2">
    <source>
        <dbReference type="Proteomes" id="UP000094056"/>
    </source>
</evidence>
<protein>
    <submittedName>
        <fullName evidence="1">Uncharacterized protein</fullName>
    </submittedName>
</protein>
<evidence type="ECO:0000313" key="1">
    <source>
        <dbReference type="EMBL" id="ODS33547.1"/>
    </source>
</evidence>